<evidence type="ECO:0000256" key="11">
    <source>
        <dbReference type="HAMAP-Rule" id="MF_00004"/>
    </source>
</evidence>
<gene>
    <name evidence="11" type="primary">apt</name>
    <name evidence="13" type="ORF">DFQ14_10545</name>
</gene>
<proteinExistence type="inferred from homology"/>
<dbReference type="FunFam" id="3.40.50.2020:FF:000021">
    <property type="entry name" value="Adenine phosphoribosyltransferase"/>
    <property type="match status" value="1"/>
</dbReference>
<reference evidence="13 14" key="1">
    <citation type="submission" date="2018-07" db="EMBL/GenBank/DDBJ databases">
        <title>Genomic Encyclopedia of Type Strains, Phase III (KMG-III): the genomes of soil and plant-associated and newly described type strains.</title>
        <authorList>
            <person name="Whitman W."/>
        </authorList>
    </citation>
    <scope>NUCLEOTIDE SEQUENCE [LARGE SCALE GENOMIC DNA]</scope>
    <source>
        <strain evidence="13 14">CECT 8575</strain>
    </source>
</reference>
<comment type="catalytic activity">
    <reaction evidence="1 11">
        <text>AMP + diphosphate = 5-phospho-alpha-D-ribose 1-diphosphate + adenine</text>
        <dbReference type="Rhea" id="RHEA:16609"/>
        <dbReference type="ChEBI" id="CHEBI:16708"/>
        <dbReference type="ChEBI" id="CHEBI:33019"/>
        <dbReference type="ChEBI" id="CHEBI:58017"/>
        <dbReference type="ChEBI" id="CHEBI:456215"/>
        <dbReference type="EC" id="2.4.2.7"/>
    </reaction>
</comment>
<dbReference type="EC" id="2.4.2.7" evidence="6 11"/>
<dbReference type="NCBIfam" id="NF002636">
    <property type="entry name" value="PRK02304.1-5"/>
    <property type="match status" value="1"/>
</dbReference>
<comment type="subcellular location">
    <subcellularLocation>
        <location evidence="3 11">Cytoplasm</location>
    </subcellularLocation>
</comment>
<name>A0A368VQL3_9ACTN</name>
<evidence type="ECO:0000256" key="9">
    <source>
        <dbReference type="ARBA" id="ARBA00022679"/>
    </source>
</evidence>
<dbReference type="HAMAP" id="MF_00004">
    <property type="entry name" value="Aden_phosphoribosyltr"/>
    <property type="match status" value="1"/>
</dbReference>
<dbReference type="EMBL" id="QPJC01000005">
    <property type="protein sequence ID" value="RCW43904.1"/>
    <property type="molecule type" value="Genomic_DNA"/>
</dbReference>
<evidence type="ECO:0000256" key="6">
    <source>
        <dbReference type="ARBA" id="ARBA00011893"/>
    </source>
</evidence>
<dbReference type="GO" id="GO:0002055">
    <property type="term" value="F:adenine binding"/>
    <property type="evidence" value="ECO:0007669"/>
    <property type="project" value="TreeGrafter"/>
</dbReference>
<dbReference type="Pfam" id="PF00156">
    <property type="entry name" value="Pribosyltran"/>
    <property type="match status" value="1"/>
</dbReference>
<evidence type="ECO:0000256" key="10">
    <source>
        <dbReference type="ARBA" id="ARBA00022726"/>
    </source>
</evidence>
<evidence type="ECO:0000256" key="1">
    <source>
        <dbReference type="ARBA" id="ARBA00000868"/>
    </source>
</evidence>
<comment type="function">
    <text evidence="2 11">Catalyzes a salvage reaction resulting in the formation of AMP, that is energically less costly than de novo synthesis.</text>
</comment>
<dbReference type="GO" id="GO:0005737">
    <property type="term" value="C:cytoplasm"/>
    <property type="evidence" value="ECO:0007669"/>
    <property type="project" value="UniProtKB-SubCell"/>
</dbReference>
<dbReference type="PANTHER" id="PTHR32315">
    <property type="entry name" value="ADENINE PHOSPHORIBOSYLTRANSFERASE"/>
    <property type="match status" value="1"/>
</dbReference>
<dbReference type="UniPathway" id="UPA00588">
    <property type="reaction ID" value="UER00646"/>
</dbReference>
<dbReference type="NCBIfam" id="NF002634">
    <property type="entry name" value="PRK02304.1-3"/>
    <property type="match status" value="1"/>
</dbReference>
<evidence type="ECO:0000256" key="4">
    <source>
        <dbReference type="ARBA" id="ARBA00004659"/>
    </source>
</evidence>
<sequence>MTTNDSFHVSADLDAELGRAAGLVREVPDFPEPGVLFRDIGPVLADRDAFRVVVDALGRSHTFDVVVGIEARGFLLGAAVAHAYGTGFVGLRKPGKLPAVADRVDYALEYGTAALELPAESLIAGQRALVVDDVLATGGTLAASRKLVERAGAEAVGASLVLELSPLDGRQAVSDWNVRTLFTT</sequence>
<feature type="domain" description="Phosphoribosyltransferase" evidence="12">
    <location>
        <begin position="62"/>
        <end position="162"/>
    </location>
</feature>
<dbReference type="InterPro" id="IPR000836">
    <property type="entry name" value="PRTase_dom"/>
</dbReference>
<evidence type="ECO:0000256" key="2">
    <source>
        <dbReference type="ARBA" id="ARBA00003968"/>
    </source>
</evidence>
<keyword evidence="8 11" id="KW-0328">Glycosyltransferase</keyword>
<dbReference type="InterPro" id="IPR050054">
    <property type="entry name" value="UPRTase/APRTase"/>
</dbReference>
<evidence type="ECO:0000256" key="7">
    <source>
        <dbReference type="ARBA" id="ARBA00022490"/>
    </source>
</evidence>
<accession>A0A368VQL3</accession>
<evidence type="ECO:0000256" key="5">
    <source>
        <dbReference type="ARBA" id="ARBA00008391"/>
    </source>
</evidence>
<evidence type="ECO:0000259" key="12">
    <source>
        <dbReference type="Pfam" id="PF00156"/>
    </source>
</evidence>
<keyword evidence="7 11" id="KW-0963">Cytoplasm</keyword>
<keyword evidence="10 11" id="KW-0660">Purine salvage</keyword>
<dbReference type="AlphaFoldDB" id="A0A368VQL3"/>
<comment type="pathway">
    <text evidence="4 11">Purine metabolism; AMP biosynthesis via salvage pathway; AMP from adenine: step 1/1.</text>
</comment>
<dbReference type="GO" id="GO:0003999">
    <property type="term" value="F:adenine phosphoribosyltransferase activity"/>
    <property type="evidence" value="ECO:0007669"/>
    <property type="project" value="UniProtKB-UniRule"/>
</dbReference>
<dbReference type="GO" id="GO:0016208">
    <property type="term" value="F:AMP binding"/>
    <property type="evidence" value="ECO:0007669"/>
    <property type="project" value="TreeGrafter"/>
</dbReference>
<dbReference type="InterPro" id="IPR029057">
    <property type="entry name" value="PRTase-like"/>
</dbReference>
<evidence type="ECO:0000313" key="14">
    <source>
        <dbReference type="Proteomes" id="UP000253495"/>
    </source>
</evidence>
<comment type="subunit">
    <text evidence="11">Homodimer.</text>
</comment>
<dbReference type="Gene3D" id="3.40.50.2020">
    <property type="match status" value="1"/>
</dbReference>
<dbReference type="CDD" id="cd06223">
    <property type="entry name" value="PRTases_typeI"/>
    <property type="match status" value="1"/>
</dbReference>
<protein>
    <recommendedName>
        <fullName evidence="6 11">Adenine phosphoribosyltransferase</fullName>
        <shortName evidence="11">APRT</shortName>
        <ecNumber evidence="6 11">2.4.2.7</ecNumber>
    </recommendedName>
</protein>
<dbReference type="PANTHER" id="PTHR32315:SF3">
    <property type="entry name" value="ADENINE PHOSPHORIBOSYLTRANSFERASE"/>
    <property type="match status" value="1"/>
</dbReference>
<comment type="caution">
    <text evidence="13">The sequence shown here is derived from an EMBL/GenBank/DDBJ whole genome shotgun (WGS) entry which is preliminary data.</text>
</comment>
<dbReference type="OrthoDB" id="9803963at2"/>
<dbReference type="GO" id="GO:0006166">
    <property type="term" value="P:purine ribonucleoside salvage"/>
    <property type="evidence" value="ECO:0007669"/>
    <property type="project" value="UniProtKB-KW"/>
</dbReference>
<dbReference type="Proteomes" id="UP000253495">
    <property type="component" value="Unassembled WGS sequence"/>
</dbReference>
<keyword evidence="9 11" id="KW-0808">Transferase</keyword>
<dbReference type="SUPFAM" id="SSF53271">
    <property type="entry name" value="PRTase-like"/>
    <property type="match status" value="1"/>
</dbReference>
<dbReference type="RefSeq" id="WP_114452919.1">
    <property type="nucleotide sequence ID" value="NZ_QPJC01000005.1"/>
</dbReference>
<evidence type="ECO:0000256" key="3">
    <source>
        <dbReference type="ARBA" id="ARBA00004496"/>
    </source>
</evidence>
<dbReference type="InterPro" id="IPR005764">
    <property type="entry name" value="Ade_phspho_trans"/>
</dbReference>
<evidence type="ECO:0000313" key="13">
    <source>
        <dbReference type="EMBL" id="RCW43904.1"/>
    </source>
</evidence>
<dbReference type="GO" id="GO:0006168">
    <property type="term" value="P:adenine salvage"/>
    <property type="evidence" value="ECO:0007669"/>
    <property type="project" value="InterPro"/>
</dbReference>
<evidence type="ECO:0000256" key="8">
    <source>
        <dbReference type="ARBA" id="ARBA00022676"/>
    </source>
</evidence>
<dbReference type="GO" id="GO:0044209">
    <property type="term" value="P:AMP salvage"/>
    <property type="evidence" value="ECO:0007669"/>
    <property type="project" value="UniProtKB-UniRule"/>
</dbReference>
<comment type="similarity">
    <text evidence="5 11">Belongs to the purine/pyrimidine phosphoribosyltransferase family.</text>
</comment>
<organism evidence="13 14">
    <name type="scientific">Halopolyspora algeriensis</name>
    <dbReference type="NCBI Taxonomy" id="1500506"/>
    <lineage>
        <taxon>Bacteria</taxon>
        <taxon>Bacillati</taxon>
        <taxon>Actinomycetota</taxon>
        <taxon>Actinomycetes</taxon>
        <taxon>Actinomycetes incertae sedis</taxon>
        <taxon>Halopolyspora</taxon>
    </lineage>
</organism>
<keyword evidence="14" id="KW-1185">Reference proteome</keyword>